<dbReference type="Gene3D" id="1.10.418.20">
    <property type="match status" value="1"/>
</dbReference>
<feature type="compositionally biased region" description="Low complexity" evidence="4">
    <location>
        <begin position="926"/>
        <end position="935"/>
    </location>
</feature>
<feature type="compositionally biased region" description="Acidic residues" evidence="4">
    <location>
        <begin position="1050"/>
        <end position="1066"/>
    </location>
</feature>
<name>A0A2J8A1A7_9CHLO</name>
<feature type="region of interest" description="Disordered" evidence="4">
    <location>
        <begin position="814"/>
        <end position="898"/>
    </location>
</feature>
<dbReference type="GO" id="GO:0008234">
    <property type="term" value="F:cysteine-type peptidase activity"/>
    <property type="evidence" value="ECO:0007669"/>
    <property type="project" value="InterPro"/>
</dbReference>
<sequence>MSGSLFSLDEGLRRVSETPGTSEVSRIRHEVARMPQAHLARAPDWVVKKDAELQKLIDTTINSFQQISKFGAVNTGKCLDKLKSLLCEQRWRELEKIKRAEEPPANPEFLQLANQNLKEGPQHAPAGPAGPAAGCAPGSAAAGPPAHHRLEGLRPHAGRGNGARQFAAAQAGGGTARAGPHAAGVTRAASHVGGPSWGPLPLQQTQNGAGAAAAGYATTSGTGATRQCVSCKQAITTKVQCTELGDLCEACMNEHLQALDREAANGRRPQQQHPQVPILKGGQQGGPAAAPGRRLPAPLANDAFHGPAPAPGGRGRSRGVTAGGVQAEGGPATRKAKATREQQQPAGRARKGAQQGAASDGEQEPVGSGRGRGGQRRSAPLPPKPAEAIDLVESSDEEGAVGEGGADADDAGAAGPGPSSTAAAATAAARGTAKRRGSARTAAASNKFQWSKLAEQLAGLKCVYPPEGGKHYVEVIAEDLARLEDGEFLNDTCIDFYIKYIEQHLPEEVRARYHFFNTFFLKKLQEKAAGARPKAEERARQDHERVKKWTKHVDLFSKDYVFVPIHGHLHWSLMLVCHPGNIVNNAALRPPPPSSQQQQQQQQAEGGEGGTQGAEGGSGGGGEEASAKPVILHLDSLDGSHSPQEIFQALRSYLQQEWQRKADDPNHDSAPRRWKARWEASGRTPPAVRFDTELLPGTRMTERLPKQDNHTDCGLFLLAYMDFFTSANPACVALNGGGNAADVLPLDVAPEAADPKSFMQRNWFKKANAAKWVAEGRWEGVGKMGGGMEDRAAVVIGPQTRASARQAAARSTGAGAVATAARRRKVAQQHPPCVDLASPDASPLPLRLQLPGAAAGEEPGGDEGAPGSLGPPPASKRPKLAPRKALPGEPASAAAAAGPELGHEQMEIILESESDGDGGADGGGAAAAAVGACAARPDGGGEEEEEEEDTLGPRPGRQRPKRRRAQPAAGAPDRAGAAGPAAAAGGTGEGIGSGRESDGGSDGEECDPEVLPRTGGSGGGGAAALPPGAEVDVVAETPLHEQGRGGGRGEEEEEEEVLGTDDEGYEEGGGREGWGRDVDCSRGAAACGAAAGGARNGQRQAASGVSGRDQHPGASGSGGGPGGSGGGGEAEQQQLLCHGGRPSAGRGSRPRRRAGAAGAAGLEAAAAADAMEGLHLAGPHGGGGGGGPGKDAVGRSGAAASGSGVYPAGAGPSAQPAANYPLRNRHPQHNAPEQQRQLQVLPLGGRQQQLQPQPPLNTHIHFLDEDDEAAAVPEPPPAAPPLPAAAAQAAARGAPGSPAGQQAAVRRTKASAKVGPQLARSGILPHPEKADRIVDYCDSPSASEAERGPGGGGAQKAVGPDFGVKSREDIRAEKAAAALVGGLATRSRQATPGAGSGRGGGGGGVGAIDEGMTEDDDGDESASFGYGSPGPKRARKMELDVSQLAPPGKAGGPSAARSGRSPTSGPVPGSAAPAPGPPGAKSLRAAAAPAAAAAGAAAQFGQGAGQGARHGNSQFGPGSSCVAGASGWAGGKGNTMVALLAAATTDLAARPYAAAVGPAAVAAAAAQPLPQPHPDGGPGARAEHPAAAPPQPPRGAQAKPGRLGGRPGSFLQQQALAGHVGKPTESRDGYGRGSDGGGRAQRAAAKRPAASTRGAGGAAATAAKRRRTGSGAGGAAADGSRQQTLDEFGPEARAPTGHADFPRWRQRQQQPAAATG</sequence>
<evidence type="ECO:0000313" key="7">
    <source>
        <dbReference type="Proteomes" id="UP000236333"/>
    </source>
</evidence>
<evidence type="ECO:0000313" key="6">
    <source>
        <dbReference type="EMBL" id="PNH06300.1"/>
    </source>
</evidence>
<feature type="compositionally biased region" description="Low complexity" evidence="4">
    <location>
        <begin position="1194"/>
        <end position="1218"/>
    </location>
</feature>
<comment type="similarity">
    <text evidence="1">Belongs to the peptidase C48 family.</text>
</comment>
<feature type="region of interest" description="Disordered" evidence="4">
    <location>
        <begin position="264"/>
        <end position="421"/>
    </location>
</feature>
<feature type="compositionally biased region" description="Basic and acidic residues" evidence="4">
    <location>
        <begin position="1326"/>
        <end position="1335"/>
    </location>
</feature>
<feature type="compositionally biased region" description="Low complexity" evidence="4">
    <location>
        <begin position="1707"/>
        <end position="1716"/>
    </location>
</feature>
<dbReference type="PANTHER" id="PTHR47764">
    <property type="entry name" value="UBIQUITIN-LIKE-SPECIFIC PROTEASE 2B-RELATED"/>
    <property type="match status" value="1"/>
</dbReference>
<feature type="compositionally biased region" description="Basic residues" evidence="4">
    <location>
        <begin position="956"/>
        <end position="965"/>
    </location>
</feature>
<feature type="compositionally biased region" description="Basic and acidic residues" evidence="4">
    <location>
        <begin position="1068"/>
        <end position="1080"/>
    </location>
</feature>
<evidence type="ECO:0000256" key="2">
    <source>
        <dbReference type="ARBA" id="ARBA00022670"/>
    </source>
</evidence>
<keyword evidence="2 6" id="KW-0645">Protease</keyword>
<feature type="compositionally biased region" description="Acidic residues" evidence="4">
    <location>
        <begin position="999"/>
        <end position="1008"/>
    </location>
</feature>
<feature type="compositionally biased region" description="Basic and acidic residues" evidence="4">
    <location>
        <begin position="658"/>
        <end position="680"/>
    </location>
</feature>
<dbReference type="GO" id="GO:0006508">
    <property type="term" value="P:proteolysis"/>
    <property type="evidence" value="ECO:0007669"/>
    <property type="project" value="UniProtKB-KW"/>
</dbReference>
<feature type="domain" description="Ubiquitin-like protease family profile" evidence="5">
    <location>
        <begin position="473"/>
        <end position="724"/>
    </location>
</feature>
<gene>
    <name evidence="6" type="ORF">TSOC_007348</name>
</gene>
<feature type="compositionally biased region" description="Low complexity" evidence="4">
    <location>
        <begin position="342"/>
        <end position="358"/>
    </location>
</feature>
<feature type="region of interest" description="Disordered" evidence="4">
    <location>
        <begin position="118"/>
        <end position="205"/>
    </location>
</feature>
<dbReference type="PROSITE" id="PS50600">
    <property type="entry name" value="ULP_PROTEASE"/>
    <property type="match status" value="1"/>
</dbReference>
<feature type="compositionally biased region" description="Low complexity" evidence="4">
    <location>
        <begin position="595"/>
        <end position="605"/>
    </location>
</feature>
<keyword evidence="3" id="KW-0378">Hydrolase</keyword>
<evidence type="ECO:0000259" key="5">
    <source>
        <dbReference type="PROSITE" id="PS50600"/>
    </source>
</evidence>
<feature type="compositionally biased region" description="Low complexity" evidence="4">
    <location>
        <begin position="286"/>
        <end position="300"/>
    </location>
</feature>
<feature type="compositionally biased region" description="Low complexity" evidence="4">
    <location>
        <begin position="1284"/>
        <end position="1304"/>
    </location>
</feature>
<feature type="compositionally biased region" description="Gly residues" evidence="4">
    <location>
        <begin position="1394"/>
        <end position="1406"/>
    </location>
</feature>
<dbReference type="PANTHER" id="PTHR47764:SF2">
    <property type="entry name" value="UBIQUITIN-LIKE PROTEASE FAMILY PROFILE DOMAIN-CONTAINING PROTEIN"/>
    <property type="match status" value="1"/>
</dbReference>
<feature type="compositionally biased region" description="Low complexity" evidence="4">
    <location>
        <begin position="124"/>
        <end position="145"/>
    </location>
</feature>
<feature type="compositionally biased region" description="Low complexity" evidence="4">
    <location>
        <begin position="885"/>
        <end position="898"/>
    </location>
</feature>
<evidence type="ECO:0000256" key="4">
    <source>
        <dbReference type="SAM" id="MobiDB-lite"/>
    </source>
</evidence>
<proteinExistence type="inferred from homology"/>
<keyword evidence="7" id="KW-1185">Reference proteome</keyword>
<feature type="compositionally biased region" description="Low complexity" evidence="4">
    <location>
        <begin position="1445"/>
        <end position="1501"/>
    </location>
</feature>
<dbReference type="OrthoDB" id="568156at2759"/>
<feature type="compositionally biased region" description="Low complexity" evidence="4">
    <location>
        <begin position="411"/>
        <end position="421"/>
    </location>
</feature>
<feature type="compositionally biased region" description="Gly residues" evidence="4">
    <location>
        <begin position="606"/>
        <end position="623"/>
    </location>
</feature>
<feature type="compositionally biased region" description="Low complexity" evidence="4">
    <location>
        <begin position="966"/>
        <end position="984"/>
    </location>
</feature>
<dbReference type="Proteomes" id="UP000236333">
    <property type="component" value="Unassembled WGS sequence"/>
</dbReference>
<feature type="compositionally biased region" description="Gly residues" evidence="4">
    <location>
        <begin position="1179"/>
        <end position="1189"/>
    </location>
</feature>
<feature type="region of interest" description="Disordered" evidence="4">
    <location>
        <begin position="913"/>
        <end position="1366"/>
    </location>
</feature>
<protein>
    <submittedName>
        <fullName evidence="6">Sentrin-specific protease 7</fullName>
    </submittedName>
</protein>
<accession>A0A2J8A1A7</accession>
<dbReference type="EMBL" id="PGGS01000245">
    <property type="protein sequence ID" value="PNH06300.1"/>
    <property type="molecule type" value="Genomic_DNA"/>
</dbReference>
<feature type="compositionally biased region" description="Low complexity" evidence="4">
    <location>
        <begin position="1155"/>
        <end position="1178"/>
    </location>
</feature>
<dbReference type="InterPro" id="IPR038765">
    <property type="entry name" value="Papain-like_cys_pep_sf"/>
</dbReference>
<organism evidence="6 7">
    <name type="scientific">Tetrabaena socialis</name>
    <dbReference type="NCBI Taxonomy" id="47790"/>
    <lineage>
        <taxon>Eukaryota</taxon>
        <taxon>Viridiplantae</taxon>
        <taxon>Chlorophyta</taxon>
        <taxon>core chlorophytes</taxon>
        <taxon>Chlorophyceae</taxon>
        <taxon>CS clade</taxon>
        <taxon>Chlamydomonadales</taxon>
        <taxon>Tetrabaenaceae</taxon>
        <taxon>Tetrabaena</taxon>
    </lineage>
</organism>
<evidence type="ECO:0000256" key="3">
    <source>
        <dbReference type="ARBA" id="ARBA00022801"/>
    </source>
</evidence>
<feature type="compositionally biased region" description="Low complexity" evidence="4">
    <location>
        <begin position="1640"/>
        <end position="1662"/>
    </location>
</feature>
<feature type="compositionally biased region" description="Acidic residues" evidence="4">
    <location>
        <begin position="393"/>
        <end position="410"/>
    </location>
</feature>
<feature type="compositionally biased region" description="Basic and acidic residues" evidence="4">
    <location>
        <begin position="1038"/>
        <end position="1049"/>
    </location>
</feature>
<feature type="region of interest" description="Disordered" evidence="4">
    <location>
        <begin position="658"/>
        <end position="683"/>
    </location>
</feature>
<dbReference type="Pfam" id="PF02902">
    <property type="entry name" value="Peptidase_C48"/>
    <property type="match status" value="1"/>
</dbReference>
<feature type="region of interest" description="Disordered" evidence="4">
    <location>
        <begin position="585"/>
        <end position="625"/>
    </location>
</feature>
<feature type="compositionally biased region" description="Low complexity" evidence="4">
    <location>
        <begin position="1234"/>
        <end position="1251"/>
    </location>
</feature>
<feature type="region of interest" description="Disordered" evidence="4">
    <location>
        <begin position="1560"/>
        <end position="1716"/>
    </location>
</feature>
<feature type="compositionally biased region" description="Gly residues" evidence="4">
    <location>
        <begin position="1115"/>
        <end position="1129"/>
    </location>
</feature>
<dbReference type="InterPro" id="IPR003653">
    <property type="entry name" value="Peptidase_C48_C"/>
</dbReference>
<comment type="caution">
    <text evidence="6">The sequence shown here is derived from an EMBL/GenBank/DDBJ whole genome shotgun (WGS) entry which is preliminary data.</text>
</comment>
<feature type="compositionally biased region" description="Acidic residues" evidence="4">
    <location>
        <begin position="940"/>
        <end position="950"/>
    </location>
</feature>
<reference evidence="6 7" key="1">
    <citation type="journal article" date="2017" name="Mol. Biol. Evol.">
        <title>The 4-celled Tetrabaena socialis nuclear genome reveals the essential components for genetic control of cell number at the origin of multicellularity in the volvocine lineage.</title>
        <authorList>
            <person name="Featherston J."/>
            <person name="Arakaki Y."/>
            <person name="Hanschen E.R."/>
            <person name="Ferris P.J."/>
            <person name="Michod R.E."/>
            <person name="Olson B.J.S.C."/>
            <person name="Nozaki H."/>
            <person name="Durand P.M."/>
        </authorList>
    </citation>
    <scope>NUCLEOTIDE SEQUENCE [LARGE SCALE GENOMIC DNA]</scope>
    <source>
        <strain evidence="6 7">NIES-571</strain>
    </source>
</reference>
<dbReference type="SUPFAM" id="SSF54001">
    <property type="entry name" value="Cysteine proteinases"/>
    <property type="match status" value="1"/>
</dbReference>
<feature type="compositionally biased region" description="Acidic residues" evidence="4">
    <location>
        <begin position="1411"/>
        <end position="1420"/>
    </location>
</feature>
<feature type="region of interest" description="Disordered" evidence="4">
    <location>
        <begin position="1381"/>
        <end position="1527"/>
    </location>
</feature>
<dbReference type="Gene3D" id="3.30.310.130">
    <property type="entry name" value="Ubiquitin-related"/>
    <property type="match status" value="1"/>
</dbReference>
<feature type="compositionally biased region" description="Pro residues" evidence="4">
    <location>
        <begin position="1273"/>
        <end position="1283"/>
    </location>
</feature>
<evidence type="ECO:0000256" key="1">
    <source>
        <dbReference type="ARBA" id="ARBA00005234"/>
    </source>
</evidence>